<accession>A0A4Q0Y390</accession>
<dbReference type="InterPro" id="IPR000086">
    <property type="entry name" value="NUDIX_hydrolase_dom"/>
</dbReference>
<protein>
    <recommendedName>
        <fullName evidence="2">Nudix hydrolase domain-containing protein</fullName>
    </recommendedName>
</protein>
<organism evidence="3 4">
    <name type="scientific">Halarcobacter anaerophilus</name>
    <dbReference type="NCBI Taxonomy" id="877500"/>
    <lineage>
        <taxon>Bacteria</taxon>
        <taxon>Pseudomonadati</taxon>
        <taxon>Campylobacterota</taxon>
        <taxon>Epsilonproteobacteria</taxon>
        <taxon>Campylobacterales</taxon>
        <taxon>Arcobacteraceae</taxon>
        <taxon>Halarcobacter</taxon>
    </lineage>
</organism>
<dbReference type="RefSeq" id="WP_129080973.1">
    <property type="nucleotide sequence ID" value="NZ_CP041070.1"/>
</dbReference>
<dbReference type="InterPro" id="IPR015797">
    <property type="entry name" value="NUDIX_hydrolase-like_dom_sf"/>
</dbReference>
<keyword evidence="1" id="KW-0378">Hydrolase</keyword>
<dbReference type="AlphaFoldDB" id="A0A4Q0Y390"/>
<dbReference type="GO" id="GO:0016787">
    <property type="term" value="F:hydrolase activity"/>
    <property type="evidence" value="ECO:0007669"/>
    <property type="project" value="UniProtKB-KW"/>
</dbReference>
<proteinExistence type="predicted"/>
<feature type="domain" description="Nudix hydrolase" evidence="2">
    <location>
        <begin position="1"/>
        <end position="126"/>
    </location>
</feature>
<reference evidence="3 4" key="1">
    <citation type="submission" date="2017-10" db="EMBL/GenBank/DDBJ databases">
        <title>Genomics of the genus Arcobacter.</title>
        <authorList>
            <person name="Perez-Cataluna A."/>
            <person name="Figueras M.J."/>
        </authorList>
    </citation>
    <scope>NUCLEOTIDE SEQUENCE [LARGE SCALE GENOMIC DNA]</scope>
    <source>
        <strain evidence="3 4">DSM 24636</strain>
    </source>
</reference>
<keyword evidence="4" id="KW-1185">Reference proteome</keyword>
<evidence type="ECO:0000256" key="1">
    <source>
        <dbReference type="ARBA" id="ARBA00022801"/>
    </source>
</evidence>
<evidence type="ECO:0000313" key="3">
    <source>
        <dbReference type="EMBL" id="RXJ64562.1"/>
    </source>
</evidence>
<dbReference type="STRING" id="877500.GCA_000935065_02527"/>
<sequence length="145" mass="16965">MKKYVLGFLFSEDLKYVVLIKKINPKWQRGLLNGVGGKIEDQESSSDAMVREFKEETGVLTEKQDWHCFAKINRPNFYEMDIYCAFSNFAFDAKSVEKEEVFILEKDKLPNNIIPNLRWLIPLALDKQVDFSRPVLINEISKELK</sequence>
<dbReference type="Gene3D" id="3.90.79.10">
    <property type="entry name" value="Nucleoside Triphosphate Pyrophosphohydrolase"/>
    <property type="match status" value="1"/>
</dbReference>
<dbReference type="EMBL" id="PDKO01000001">
    <property type="protein sequence ID" value="RXJ64562.1"/>
    <property type="molecule type" value="Genomic_DNA"/>
</dbReference>
<name>A0A4Q0Y390_9BACT</name>
<dbReference type="PROSITE" id="PS51462">
    <property type="entry name" value="NUDIX"/>
    <property type="match status" value="1"/>
</dbReference>
<evidence type="ECO:0000259" key="2">
    <source>
        <dbReference type="PROSITE" id="PS51462"/>
    </source>
</evidence>
<gene>
    <name evidence="3" type="ORF">CRV06_00985</name>
</gene>
<comment type="caution">
    <text evidence="3">The sequence shown here is derived from an EMBL/GenBank/DDBJ whole genome shotgun (WGS) entry which is preliminary data.</text>
</comment>
<dbReference type="OrthoDB" id="5348806at2"/>
<dbReference type="SUPFAM" id="SSF55811">
    <property type="entry name" value="Nudix"/>
    <property type="match status" value="1"/>
</dbReference>
<dbReference type="PROSITE" id="PS00893">
    <property type="entry name" value="NUDIX_BOX"/>
    <property type="match status" value="1"/>
</dbReference>
<evidence type="ECO:0000313" key="4">
    <source>
        <dbReference type="Proteomes" id="UP000290191"/>
    </source>
</evidence>
<dbReference type="Pfam" id="PF00293">
    <property type="entry name" value="NUDIX"/>
    <property type="match status" value="1"/>
</dbReference>
<dbReference type="InterPro" id="IPR020084">
    <property type="entry name" value="NUDIX_hydrolase_CS"/>
</dbReference>
<dbReference type="Proteomes" id="UP000290191">
    <property type="component" value="Unassembled WGS sequence"/>
</dbReference>